<feature type="compositionally biased region" description="Basic and acidic residues" evidence="1">
    <location>
        <begin position="222"/>
        <end position="234"/>
    </location>
</feature>
<evidence type="ECO:0000313" key="3">
    <source>
        <dbReference type="Proteomes" id="UP000320475"/>
    </source>
</evidence>
<evidence type="ECO:0000256" key="1">
    <source>
        <dbReference type="SAM" id="MobiDB-lite"/>
    </source>
</evidence>
<sequence>MQQRPSAAGRAQVSHAAPNALRMQSLDATRMQTIPLRRPSMADMPVPVPACGRRASLAAQTHLPPPHLPQQPQSQTPPVTVRAGPAQQKLSLANIMPALSTIAQSSPGIASLTAQRNVEAPVAVLTGVEASDESESLVPRQAGQRRMSFNVHDSSGTLVSVIIPEEDDESDGAADSDQPPPARRHSIAGRSSVGSHSRRGSLAPPHADSGESRRASAPSVPPDHDHDHDHDQSRTHVPKHTKEPLPYAHATPCVEKSVPVGTYTPYPMTWPAVCPPVPPWSRDATARAAFMSKSIRTETSLLAHLGPGCYLPLRPPHVVKRSIKPFGSALDRFPDPVPARNQPHGDASVDPLALCPPQAQPPSHAARVPRANEVPWVCTLQHILVRSVEAMEPCIDKPTSNILSAKIQPDAASGLDHRRHMREQSQVIAKNVPTAVNGLHHFSPCFLADQAPPSGTTPGGGSDNVAH</sequence>
<gene>
    <name evidence="2" type="ORF">SeLEV6574_g04301</name>
</gene>
<evidence type="ECO:0000313" key="2">
    <source>
        <dbReference type="EMBL" id="TPX44782.1"/>
    </source>
</evidence>
<protein>
    <submittedName>
        <fullName evidence="2">Uncharacterized protein</fullName>
    </submittedName>
</protein>
<name>A0A507D011_9FUNG</name>
<dbReference type="VEuPathDB" id="FungiDB:SeMB42_g02009"/>
<reference evidence="2 3" key="1">
    <citation type="journal article" date="2019" name="Sci. Rep.">
        <title>Comparative genomics of chytrid fungi reveal insights into the obligate biotrophic and pathogenic lifestyle of Synchytrium endobioticum.</title>
        <authorList>
            <person name="van de Vossenberg B.T.L.H."/>
            <person name="Warris S."/>
            <person name="Nguyen H.D.T."/>
            <person name="van Gent-Pelzer M.P.E."/>
            <person name="Joly D.L."/>
            <person name="van de Geest H.C."/>
            <person name="Bonants P.J.M."/>
            <person name="Smith D.S."/>
            <person name="Levesque C.A."/>
            <person name="van der Lee T.A.J."/>
        </authorList>
    </citation>
    <scope>NUCLEOTIDE SEQUENCE [LARGE SCALE GENOMIC DNA]</scope>
    <source>
        <strain evidence="2 3">LEV6574</strain>
    </source>
</reference>
<organism evidence="2 3">
    <name type="scientific">Synchytrium endobioticum</name>
    <dbReference type="NCBI Taxonomy" id="286115"/>
    <lineage>
        <taxon>Eukaryota</taxon>
        <taxon>Fungi</taxon>
        <taxon>Fungi incertae sedis</taxon>
        <taxon>Chytridiomycota</taxon>
        <taxon>Chytridiomycota incertae sedis</taxon>
        <taxon>Chytridiomycetes</taxon>
        <taxon>Synchytriales</taxon>
        <taxon>Synchytriaceae</taxon>
        <taxon>Synchytrium</taxon>
    </lineage>
</organism>
<dbReference type="EMBL" id="QEAM01000168">
    <property type="protein sequence ID" value="TPX44782.1"/>
    <property type="molecule type" value="Genomic_DNA"/>
</dbReference>
<dbReference type="AlphaFoldDB" id="A0A507D011"/>
<comment type="caution">
    <text evidence="2">The sequence shown here is derived from an EMBL/GenBank/DDBJ whole genome shotgun (WGS) entry which is preliminary data.</text>
</comment>
<proteinExistence type="predicted"/>
<accession>A0A507D011</accession>
<feature type="region of interest" description="Disordered" evidence="1">
    <location>
        <begin position="61"/>
        <end position="81"/>
    </location>
</feature>
<dbReference type="Proteomes" id="UP000320475">
    <property type="component" value="Unassembled WGS sequence"/>
</dbReference>
<feature type="region of interest" description="Disordered" evidence="1">
    <location>
        <begin position="130"/>
        <end position="151"/>
    </location>
</feature>
<feature type="region of interest" description="Disordered" evidence="1">
    <location>
        <begin position="168"/>
        <end position="248"/>
    </location>
</feature>
<feature type="region of interest" description="Disordered" evidence="1">
    <location>
        <begin position="1"/>
        <end position="26"/>
    </location>
</feature>